<evidence type="ECO:0000313" key="1">
    <source>
        <dbReference type="EMBL" id="GAC35279.1"/>
    </source>
</evidence>
<proteinExistence type="predicted"/>
<dbReference type="EMBL" id="BAER01000127">
    <property type="protein sequence ID" value="GAC35279.1"/>
    <property type="molecule type" value="Genomic_DNA"/>
</dbReference>
<accession>K6YRD0</accession>
<evidence type="ECO:0000313" key="2">
    <source>
        <dbReference type="Proteomes" id="UP000006322"/>
    </source>
</evidence>
<organism evidence="1 2">
    <name type="scientific">Paraglaciecola polaris LMG 21857</name>
    <dbReference type="NCBI Taxonomy" id="1129793"/>
    <lineage>
        <taxon>Bacteria</taxon>
        <taxon>Pseudomonadati</taxon>
        <taxon>Pseudomonadota</taxon>
        <taxon>Gammaproteobacteria</taxon>
        <taxon>Alteromonadales</taxon>
        <taxon>Alteromonadaceae</taxon>
        <taxon>Paraglaciecola</taxon>
    </lineage>
</organism>
<gene>
    <name evidence="1" type="ORF">GPLA_4400</name>
</gene>
<comment type="caution">
    <text evidence="1">The sequence shown here is derived from an EMBL/GenBank/DDBJ whole genome shotgun (WGS) entry which is preliminary data.</text>
</comment>
<dbReference type="RefSeq" id="WP_007107042.1">
    <property type="nucleotide sequence ID" value="NZ_BAER01000127.1"/>
</dbReference>
<keyword evidence="2" id="KW-1185">Reference proteome</keyword>
<dbReference type="AlphaFoldDB" id="K6YRD0"/>
<name>K6YRD0_9ALTE</name>
<reference evidence="2" key="1">
    <citation type="journal article" date="2014" name="Environ. Microbiol.">
        <title>Comparative genomics of the marine bacterial genus Glaciecola reveals the high degree of genomic diversity and genomic characteristic for cold adaptation.</title>
        <authorList>
            <person name="Qin Q.L."/>
            <person name="Xie B.B."/>
            <person name="Yu Y."/>
            <person name="Shu Y.L."/>
            <person name="Rong J.C."/>
            <person name="Zhang Y.J."/>
            <person name="Zhao D.L."/>
            <person name="Chen X.L."/>
            <person name="Zhang X.Y."/>
            <person name="Chen B."/>
            <person name="Zhou B.C."/>
            <person name="Zhang Y.Z."/>
        </authorList>
    </citation>
    <scope>NUCLEOTIDE SEQUENCE [LARGE SCALE GENOMIC DNA]</scope>
    <source>
        <strain evidence="2">LMG 21857</strain>
    </source>
</reference>
<dbReference type="OrthoDB" id="6385881at2"/>
<protein>
    <submittedName>
        <fullName evidence="1">Uncharacterized protein</fullName>
    </submittedName>
</protein>
<dbReference type="Proteomes" id="UP000006322">
    <property type="component" value="Unassembled WGS sequence"/>
</dbReference>
<sequence length="197" mass="22287">MLGSAHIQLTNTLGQDVARTARPTVGSAHVLQQLLPTLWVNEPRMRYQPITGLDYYIREETEHLLARIETHCEMVLEAAGANAGDKAMPKFTLRFANGECVLAGQYPPALLTQLKQDRWLMDAFAWLVPNYFALVHSLELVAFSHVYQRSRSKASKTYRHFDGENNGLYVSIKFDTGKAQWNIASPINVFHLQATKK</sequence>